<gene>
    <name evidence="1" type="ORF">SFC79_12330</name>
</gene>
<name>A0ABU5KC95_9ACTN</name>
<reference evidence="1 2" key="1">
    <citation type="submission" date="2023-11" db="EMBL/GenBank/DDBJ databases">
        <title>Novel species in genus Nocardioides.</title>
        <authorList>
            <person name="Zhou H."/>
        </authorList>
    </citation>
    <scope>NUCLEOTIDE SEQUENCE [LARGE SCALE GENOMIC DNA]</scope>
    <source>
        <strain evidence="1 2">S-58</strain>
    </source>
</reference>
<proteinExistence type="predicted"/>
<comment type="caution">
    <text evidence="1">The sequence shown here is derived from an EMBL/GenBank/DDBJ whole genome shotgun (WGS) entry which is preliminary data.</text>
</comment>
<evidence type="ECO:0000313" key="1">
    <source>
        <dbReference type="EMBL" id="MDZ5662552.1"/>
    </source>
</evidence>
<dbReference type="RefSeq" id="WP_322424586.1">
    <property type="nucleotide sequence ID" value="NZ_JAXQPW010000004.1"/>
</dbReference>
<dbReference type="Proteomes" id="UP001291999">
    <property type="component" value="Unassembled WGS sequence"/>
</dbReference>
<dbReference type="EMBL" id="JAXQPW010000004">
    <property type="protein sequence ID" value="MDZ5662552.1"/>
    <property type="molecule type" value="Genomic_DNA"/>
</dbReference>
<evidence type="ECO:0008006" key="3">
    <source>
        <dbReference type="Google" id="ProtNLM"/>
    </source>
</evidence>
<keyword evidence="2" id="KW-1185">Reference proteome</keyword>
<accession>A0ABU5KC95</accession>
<evidence type="ECO:0000313" key="2">
    <source>
        <dbReference type="Proteomes" id="UP001291999"/>
    </source>
</evidence>
<sequence>MTSDLDTTTDDLYETIRGLWREAQQGDAAASDDTGATAVGVLDTAVAERTGLELGAVREFLDNADGVKFAVARDGETRTVTALLD</sequence>
<organism evidence="1 2">
    <name type="scientific">Nocardioides renjunii</name>
    <dbReference type="NCBI Taxonomy" id="3095075"/>
    <lineage>
        <taxon>Bacteria</taxon>
        <taxon>Bacillati</taxon>
        <taxon>Actinomycetota</taxon>
        <taxon>Actinomycetes</taxon>
        <taxon>Propionibacteriales</taxon>
        <taxon>Nocardioidaceae</taxon>
        <taxon>Nocardioides</taxon>
    </lineage>
</organism>
<protein>
    <recommendedName>
        <fullName evidence="3">Halobacterial output domain-containing protein</fullName>
    </recommendedName>
</protein>